<dbReference type="GeneID" id="37269626"/>
<keyword evidence="1" id="KW-0812">Transmembrane</keyword>
<keyword evidence="3" id="KW-1185">Reference proteome</keyword>
<keyword evidence="1" id="KW-1133">Transmembrane helix</keyword>
<evidence type="ECO:0000256" key="1">
    <source>
        <dbReference type="SAM" id="Phobius"/>
    </source>
</evidence>
<evidence type="ECO:0000313" key="2">
    <source>
        <dbReference type="EMBL" id="PWN98710.1"/>
    </source>
</evidence>
<reference evidence="2 3" key="1">
    <citation type="journal article" date="2018" name="Mol. Biol. Evol.">
        <title>Broad Genomic Sampling Reveals a Smut Pathogenic Ancestry of the Fungal Clade Ustilaginomycotina.</title>
        <authorList>
            <person name="Kijpornyongpan T."/>
            <person name="Mondo S.J."/>
            <person name="Barry K."/>
            <person name="Sandor L."/>
            <person name="Lee J."/>
            <person name="Lipzen A."/>
            <person name="Pangilinan J."/>
            <person name="LaButti K."/>
            <person name="Hainaut M."/>
            <person name="Henrissat B."/>
            <person name="Grigoriev I.V."/>
            <person name="Spatafora J.W."/>
            <person name="Aime M.C."/>
        </authorList>
    </citation>
    <scope>NUCLEOTIDE SEQUENCE [LARGE SCALE GENOMIC DNA]</scope>
    <source>
        <strain evidence="2 3">MCA 4186</strain>
    </source>
</reference>
<accession>A0A316ZAJ0</accession>
<feature type="transmembrane region" description="Helical" evidence="1">
    <location>
        <begin position="12"/>
        <end position="34"/>
    </location>
</feature>
<name>A0A316ZAJ0_9BASI</name>
<gene>
    <name evidence="2" type="ORF">FA09DRAFT_329218</name>
</gene>
<dbReference type="AlphaFoldDB" id="A0A316ZAJ0"/>
<evidence type="ECO:0000313" key="3">
    <source>
        <dbReference type="Proteomes" id="UP000245946"/>
    </source>
</evidence>
<dbReference type="EMBL" id="KZ819290">
    <property type="protein sequence ID" value="PWN98710.1"/>
    <property type="molecule type" value="Genomic_DNA"/>
</dbReference>
<dbReference type="Proteomes" id="UP000245946">
    <property type="component" value="Unassembled WGS sequence"/>
</dbReference>
<dbReference type="OrthoDB" id="3365119at2759"/>
<sequence>MAAVRAAPFKHALTFAGVHVTIAQLALLPAYAVLRYTGLGTSLVAGPQAAYFLARPLPDWACSSLGIKEGTTDAGTKRAPTVEDAVEMGLKRVASGAWAGGGAIFRLVGAVKKGKDDPVAMLQQVTDEYKRGKQQGLEQADAAIDEVKEKKSLKQSIGGALGGRAQKIAGDVKIGQVRDALGAYVIVKVSAACMQQAVGRADLSLQMLLPLRIPLSLWLTPRFARGMSRVFTRRG</sequence>
<protein>
    <submittedName>
        <fullName evidence="2">Uncharacterized protein</fullName>
    </submittedName>
</protein>
<proteinExistence type="predicted"/>
<dbReference type="RefSeq" id="XP_025598989.1">
    <property type="nucleotide sequence ID" value="XM_025742082.1"/>
</dbReference>
<keyword evidence="1" id="KW-0472">Membrane</keyword>
<organism evidence="2 3">
    <name type="scientific">Tilletiopsis washingtonensis</name>
    <dbReference type="NCBI Taxonomy" id="58919"/>
    <lineage>
        <taxon>Eukaryota</taxon>
        <taxon>Fungi</taxon>
        <taxon>Dikarya</taxon>
        <taxon>Basidiomycota</taxon>
        <taxon>Ustilaginomycotina</taxon>
        <taxon>Exobasidiomycetes</taxon>
        <taxon>Entylomatales</taxon>
        <taxon>Entylomatales incertae sedis</taxon>
        <taxon>Tilletiopsis</taxon>
    </lineage>
</organism>